<evidence type="ECO:0000256" key="2">
    <source>
        <dbReference type="ARBA" id="ARBA00006460"/>
    </source>
</evidence>
<organism evidence="14 15">
    <name type="scientific">Fragariocoptes setiger</name>
    <dbReference type="NCBI Taxonomy" id="1670756"/>
    <lineage>
        <taxon>Eukaryota</taxon>
        <taxon>Metazoa</taxon>
        <taxon>Ecdysozoa</taxon>
        <taxon>Arthropoda</taxon>
        <taxon>Chelicerata</taxon>
        <taxon>Arachnida</taxon>
        <taxon>Acari</taxon>
        <taxon>Acariformes</taxon>
        <taxon>Trombidiformes</taxon>
        <taxon>Prostigmata</taxon>
        <taxon>Eupodina</taxon>
        <taxon>Eriophyoidea</taxon>
        <taxon>Phytoptidae</taxon>
        <taxon>Fragariocoptes</taxon>
    </lineage>
</organism>
<feature type="compositionally biased region" description="Basic residues" evidence="12">
    <location>
        <begin position="2009"/>
        <end position="2019"/>
    </location>
</feature>
<dbReference type="Gene3D" id="3.30.1490.180">
    <property type="entry name" value="RNA polymerase ii"/>
    <property type="match status" value="1"/>
</dbReference>
<feature type="region of interest" description="Disordered" evidence="12">
    <location>
        <begin position="1447"/>
        <end position="1476"/>
    </location>
</feature>
<keyword evidence="6" id="KW-0479">Metal-binding</keyword>
<comment type="catalytic activity">
    <reaction evidence="11">
        <text>RNA(n) + a ribonucleoside 5'-triphosphate = RNA(n+1) + diphosphate</text>
        <dbReference type="Rhea" id="RHEA:21248"/>
        <dbReference type="Rhea" id="RHEA-COMP:14527"/>
        <dbReference type="Rhea" id="RHEA-COMP:17342"/>
        <dbReference type="ChEBI" id="CHEBI:33019"/>
        <dbReference type="ChEBI" id="CHEBI:61557"/>
        <dbReference type="ChEBI" id="CHEBI:140395"/>
        <dbReference type="EC" id="2.7.7.6"/>
    </reaction>
</comment>
<gene>
    <name evidence="14" type="primary">Polr1a</name>
    <name evidence="14" type="ORF">GZH46_02319</name>
</gene>
<comment type="subcellular location">
    <subcellularLocation>
        <location evidence="1">Nucleus</location>
    </subcellularLocation>
</comment>
<evidence type="ECO:0000256" key="8">
    <source>
        <dbReference type="ARBA" id="ARBA00022842"/>
    </source>
</evidence>
<dbReference type="SUPFAM" id="SSF64484">
    <property type="entry name" value="beta and beta-prime subunits of DNA dependent RNA-polymerase"/>
    <property type="match status" value="1"/>
</dbReference>
<dbReference type="InterPro" id="IPR006592">
    <property type="entry name" value="RNA_pol_N"/>
</dbReference>
<evidence type="ECO:0000256" key="3">
    <source>
        <dbReference type="ARBA" id="ARBA00022478"/>
    </source>
</evidence>
<dbReference type="GO" id="GO:0000428">
    <property type="term" value="C:DNA-directed RNA polymerase complex"/>
    <property type="evidence" value="ECO:0007669"/>
    <property type="project" value="UniProtKB-KW"/>
</dbReference>
<dbReference type="Gene3D" id="1.10.132.30">
    <property type="match status" value="1"/>
</dbReference>
<dbReference type="InterPro" id="IPR007066">
    <property type="entry name" value="RNA_pol_Rpb1_3"/>
</dbReference>
<dbReference type="SMART" id="SM00663">
    <property type="entry name" value="RPOLA_N"/>
    <property type="match status" value="1"/>
</dbReference>
<evidence type="ECO:0000256" key="7">
    <source>
        <dbReference type="ARBA" id="ARBA00022833"/>
    </source>
</evidence>
<evidence type="ECO:0000256" key="4">
    <source>
        <dbReference type="ARBA" id="ARBA00022679"/>
    </source>
</evidence>
<evidence type="ECO:0000256" key="6">
    <source>
        <dbReference type="ARBA" id="ARBA00022723"/>
    </source>
</evidence>
<feature type="compositionally biased region" description="Basic and acidic residues" evidence="12">
    <location>
        <begin position="1677"/>
        <end position="1686"/>
    </location>
</feature>
<feature type="region of interest" description="Disordered" evidence="12">
    <location>
        <begin position="1186"/>
        <end position="1218"/>
    </location>
</feature>
<dbReference type="InterPro" id="IPR007080">
    <property type="entry name" value="RNA_pol_Rpb1_1"/>
</dbReference>
<reference evidence="14 15" key="1">
    <citation type="submission" date="2020-10" db="EMBL/GenBank/DDBJ databases">
        <authorList>
            <person name="Klimov P.B."/>
            <person name="Dyachkov S.M."/>
            <person name="Chetverikov P.E."/>
        </authorList>
    </citation>
    <scope>NUCLEOTIDE SEQUENCE [LARGE SCALE GENOMIC DNA]</scope>
    <source>
        <strain evidence="14">BMOC 18-1129-001#AD2665</strain>
        <tissue evidence="14">Entire mites</tissue>
    </source>
</reference>
<dbReference type="Proteomes" id="UP000825002">
    <property type="component" value="Unassembled WGS sequence"/>
</dbReference>
<dbReference type="Gene3D" id="3.30.70.2850">
    <property type="match status" value="1"/>
</dbReference>
<feature type="compositionally biased region" description="Low complexity" evidence="12">
    <location>
        <begin position="1563"/>
        <end position="1581"/>
    </location>
</feature>
<keyword evidence="7" id="KW-0862">Zinc</keyword>
<proteinExistence type="inferred from homology"/>
<dbReference type="Gene3D" id="6.10.250.2940">
    <property type="match status" value="1"/>
</dbReference>
<feature type="compositionally biased region" description="Basic and acidic residues" evidence="12">
    <location>
        <begin position="340"/>
        <end position="365"/>
    </location>
</feature>
<comment type="function">
    <text evidence="11">DNA-dependent RNA polymerase catalyzes the transcription of DNA into RNA using the four ribonucleoside triphosphates as substrates.</text>
</comment>
<feature type="compositionally biased region" description="Acidic residues" evidence="12">
    <location>
        <begin position="1649"/>
        <end position="1663"/>
    </location>
</feature>
<keyword evidence="8" id="KW-0460">Magnesium</keyword>
<dbReference type="PANTHER" id="PTHR19376">
    <property type="entry name" value="DNA-DIRECTED RNA POLYMERASE"/>
    <property type="match status" value="1"/>
</dbReference>
<keyword evidence="9 11" id="KW-0804">Transcription</keyword>
<comment type="caution">
    <text evidence="14">The sequence shown here is derived from an EMBL/GenBank/DDBJ whole genome shotgun (WGS) entry which is preliminary data.</text>
</comment>
<dbReference type="InterPro" id="IPR000722">
    <property type="entry name" value="RNA_pol_asu"/>
</dbReference>
<evidence type="ECO:0000313" key="15">
    <source>
        <dbReference type="Proteomes" id="UP000825002"/>
    </source>
</evidence>
<dbReference type="InterPro" id="IPR045867">
    <property type="entry name" value="DNA-dir_RpoC_beta_prime"/>
</dbReference>
<dbReference type="Pfam" id="PF04997">
    <property type="entry name" value="RNA_pol_Rpb1_1"/>
    <property type="match status" value="1"/>
</dbReference>
<keyword evidence="4 11" id="KW-0808">Transferase</keyword>
<dbReference type="EC" id="2.7.7.6" evidence="11"/>
<feature type="compositionally biased region" description="Acidic residues" evidence="12">
    <location>
        <begin position="1607"/>
        <end position="1619"/>
    </location>
</feature>
<dbReference type="InterPro" id="IPR042102">
    <property type="entry name" value="RNA_pol_Rpb1_3_sf"/>
</dbReference>
<evidence type="ECO:0000256" key="9">
    <source>
        <dbReference type="ARBA" id="ARBA00023163"/>
    </source>
</evidence>
<feature type="compositionally biased region" description="Basic and acidic residues" evidence="12">
    <location>
        <begin position="252"/>
        <end position="266"/>
    </location>
</feature>
<dbReference type="EMBL" id="JAIFTH010000632">
    <property type="protein sequence ID" value="KAG9509170.1"/>
    <property type="molecule type" value="Genomic_DNA"/>
</dbReference>
<dbReference type="Gene3D" id="4.10.860.120">
    <property type="entry name" value="RNA polymerase II, clamp domain"/>
    <property type="match status" value="1"/>
</dbReference>
<feature type="region of interest" description="Disordered" evidence="12">
    <location>
        <begin position="336"/>
        <end position="365"/>
    </location>
</feature>
<dbReference type="Pfam" id="PF04998">
    <property type="entry name" value="RNA_pol_Rpb1_5"/>
    <property type="match status" value="1"/>
</dbReference>
<evidence type="ECO:0000256" key="5">
    <source>
        <dbReference type="ARBA" id="ARBA00022695"/>
    </source>
</evidence>
<feature type="domain" description="RNA polymerase N-terminal" evidence="13">
    <location>
        <begin position="375"/>
        <end position="716"/>
    </location>
</feature>
<feature type="region of interest" description="Disordered" evidence="12">
    <location>
        <begin position="2007"/>
        <end position="2030"/>
    </location>
</feature>
<dbReference type="Gene3D" id="1.10.274.100">
    <property type="entry name" value="RNA polymerase Rpb1, domain 3"/>
    <property type="match status" value="1"/>
</dbReference>
<dbReference type="CDD" id="cd01435">
    <property type="entry name" value="RNAP_I_RPA1_N"/>
    <property type="match status" value="1"/>
</dbReference>
<dbReference type="InterPro" id="IPR007081">
    <property type="entry name" value="RNA_pol_Rpb1_5"/>
</dbReference>
<evidence type="ECO:0000313" key="14">
    <source>
        <dbReference type="EMBL" id="KAG9509170.1"/>
    </source>
</evidence>
<dbReference type="InterPro" id="IPR044893">
    <property type="entry name" value="RNA_pol_Rpb1_clamp_domain"/>
</dbReference>
<keyword evidence="5 11" id="KW-0548">Nucleotidyltransferase</keyword>
<dbReference type="InterPro" id="IPR007083">
    <property type="entry name" value="RNA_pol_Rpb1_4"/>
</dbReference>
<protein>
    <recommendedName>
        <fullName evidence="11">DNA-directed RNA polymerase subunit</fullName>
        <ecNumber evidence="11">2.7.7.6</ecNumber>
    </recommendedName>
</protein>
<keyword evidence="3 11" id="KW-0240">DNA-directed RNA polymerase</keyword>
<feature type="compositionally biased region" description="Acidic residues" evidence="12">
    <location>
        <begin position="1732"/>
        <end position="1743"/>
    </location>
</feature>
<accession>A0ABQ7S6X5</accession>
<feature type="non-terminal residue" evidence="14">
    <location>
        <position position="1"/>
    </location>
</feature>
<sequence length="2058" mass="231368">MATNVAIGNVIERASFGLWTANDIRRISVKQVTNTQTFNKDGTPTDDGLYQSALGPMKRGVQCATCNQSDMLCNGHYGHIELEAPVYHPLLMRTAVQIVAKSCIECHRFMLPLPSLKLFLAQLEAIYLGFDYLVDELIELAEDFSRQCGDGEFQRVNADKLSLLLEARIEQERKSTGVGLPRRAHQRPQLRSIVERHQKLFRGFINNKTMKPSRQCDNCSARRHALTVINNSGISISNAKGAKRAASLKGTKPTEMRGKSRKEQLAEKLPSSGSYADTDDIEEDKTNYDLLVGDGKRFLTPIGMRTHLRQLWINERETMEKIFHFLSLKPATSPVMNQHVKTEDESREEKALDGGDTEKKDSLKKSKSKKFEPVDIFFLDTIFVEPTRFRPVQCRLGRFYEGAKTAALSQIMLQSTTVGDLMHQIDETIREGSDPDLVEKLKTKLSSAWQRLQTFCNRLYDSDMDRYADKKYPGLKQLIDKKQGLFRKHMMGKRVNFAARSVISPDPNIKVDEIGVPLVFATKLTYPTPITIWNMRQLRESVINGPNKWPGAVSIQFEDGQIVRLKANDLASRRALALRLRYRPVYSHSSARRDNSDQSMPASLDGPEVILVNRHLVSGDLLLFNRQPTLHKPSIMAFKARVLPNEKGFRLHYANCKCFNADFDGDEMNAHFVQNELARSEALNIASVNHQYLVPKDGSPLGGLIQDHIVATCLLTTRDKFLDRELYQQLCYAGLSFLGRKLILEPPTIIKPKELWTGKQVVTTLIRNCCPPDRRALSLTIDAKIGPKVAQVFPAYVHLSDCRVIIRDGQLLTGYIDKANIGATHYGLVHMCYELYGGETSSNMMSAFSRLATIYLQIHEGFTLGILDILVDEASNQKRAATIETSTRVGDASACEALGIDYTTLTSVDMDAQHVLIDKLMEAHASRDPLPMKQLDGAMKARTDKLANTIAGHCLPVGLYRKFPHNNLQMMIQSGAKGGTVNALQISCLLGQIELEGRRVPLSMSGRTLPSFAPYDTSPRAGGFVSGRFLTGIRPQEFFFHCMAGREGLIDTAVKTSRSGYLQRCLIKHLEGLTVHYDHTVRDSCGSIIQFLYGEDGVDVLRSQMLKSAHSFQALIDNYDIVAPGNDELKRLEKMRAPYDEEFSERRRELDEWRARNGPELMRKLRGSGFLDYLASQLNESSSALVTSNRSKSYQDSHTSSQESQDEDRTKSPRKGKKNMKAVMLAPGIDFHAQVFDSWYTLSFKEKRKWNRHWCPCPDPLVACLPPGSLLGSIPEKLEQQIEQFARQSHSVNSTIDSSCLQLSNTGKIEKVYSINVEQFVQLIQCWFMRTLASPGEPVGLLAAQSIGEPSTQMTLNTFHFAGRGEMNVTLGIPRLREILMTASAKIGTPNMDIPFLPVGRIFDETTGEPLTVEQISERAQRVRRTLNAVRLSDVLEFVDIREKLIDDPRGSNNESSSTKRRTRSSTAPKTTELSDRSSSRKWIQYKLELNFLPSRYYRHEYKSSSARILHFIEARFVEQFIDVINKRLKRLKKQQSSQLIDLVSTNRRRTANHDLDEDDAEAAVVDSSSGGSGNNGADADNGCDREEEELEEYNRRARRTARDDSSSEDDDDDDDEEPTTGSSTAKGGSKDAGDATSAKAKSRRDQELEYDEPDDEDLDAEALDAGSESGGATPDTLEHGDDKNYESVLNPDVTNGSAKMIKAEDDDDDDDEHNETVGDQRLLADVIDKNDDVEDDEDDDDYDQKSKSKRRKSDKLRVNEQTRETRRRQIRSLSSHIIDYDFDARRERWCHLTLAFPAPETQLDMAALIEFEARRTYVYRVGQIRRALLVKDVNVNSKSKLDAQSKLVYDQMIKTEGVSLLSLVRLGHVLDLTRVYSNDVHAVAATYGIEAAAHAIKREIASVFAVYGIQVDARHLSLIGDYMTYNGSIRGMNRMSMEASASPLQQMTFESTANYLKSATLLGLHDDIRSPSARLIMGRPTRGGTGLVQLLARRPAANETYQHSAFQHQKHSASRKRAHPGDDTSANVDVDVIHEPSWVRTSRGKRARFSATEPLYF</sequence>
<dbReference type="Pfam" id="PF05000">
    <property type="entry name" value="RNA_pol_Rpb1_4"/>
    <property type="match status" value="1"/>
</dbReference>
<name>A0ABQ7S6X5_9ACAR</name>
<dbReference type="Gene3D" id="2.40.40.20">
    <property type="match status" value="1"/>
</dbReference>
<dbReference type="Pfam" id="PF04983">
    <property type="entry name" value="RNA_pol_Rpb1_3"/>
    <property type="match status" value="1"/>
</dbReference>
<feature type="compositionally biased region" description="Basic and acidic residues" evidence="12">
    <location>
        <begin position="1593"/>
        <end position="1606"/>
    </location>
</feature>
<dbReference type="Pfam" id="PF00623">
    <property type="entry name" value="RNA_pol_Rpb1_2"/>
    <property type="match status" value="1"/>
</dbReference>
<evidence type="ECO:0000256" key="10">
    <source>
        <dbReference type="ARBA" id="ARBA00023242"/>
    </source>
</evidence>
<keyword evidence="15" id="KW-1185">Reference proteome</keyword>
<dbReference type="PANTHER" id="PTHR19376:SF11">
    <property type="entry name" value="DNA-DIRECTED RNA POLYMERASE I SUBUNIT RPA1"/>
    <property type="match status" value="1"/>
</dbReference>
<feature type="region of interest" description="Disordered" evidence="12">
    <location>
        <begin position="244"/>
        <end position="280"/>
    </location>
</feature>
<feature type="compositionally biased region" description="Polar residues" evidence="12">
    <location>
        <begin position="1186"/>
        <end position="1203"/>
    </location>
</feature>
<evidence type="ECO:0000256" key="12">
    <source>
        <dbReference type="SAM" id="MobiDB-lite"/>
    </source>
</evidence>
<dbReference type="InterPro" id="IPR015699">
    <property type="entry name" value="DNA-dir_RNA_pol1_lsu_N"/>
</dbReference>
<dbReference type="InterPro" id="IPR038120">
    <property type="entry name" value="Rpb1_funnel_sf"/>
</dbReference>
<evidence type="ECO:0000256" key="11">
    <source>
        <dbReference type="RuleBase" id="RU004279"/>
    </source>
</evidence>
<feature type="compositionally biased region" description="Basic and acidic residues" evidence="12">
    <location>
        <begin position="1756"/>
        <end position="1765"/>
    </location>
</feature>
<evidence type="ECO:0000256" key="1">
    <source>
        <dbReference type="ARBA" id="ARBA00004123"/>
    </source>
</evidence>
<evidence type="ECO:0000259" key="13">
    <source>
        <dbReference type="SMART" id="SM00663"/>
    </source>
</evidence>
<dbReference type="Gene3D" id="6.20.50.80">
    <property type="match status" value="1"/>
</dbReference>
<keyword evidence="10" id="KW-0539">Nucleus</keyword>
<feature type="region of interest" description="Disordered" evidence="12">
    <location>
        <begin position="1551"/>
        <end position="1769"/>
    </location>
</feature>
<feature type="compositionally biased region" description="Acidic residues" evidence="12">
    <location>
        <begin position="1705"/>
        <end position="1714"/>
    </location>
</feature>
<comment type="similarity">
    <text evidence="2 11">Belongs to the RNA polymerase beta' chain family.</text>
</comment>